<feature type="region of interest" description="Disordered" evidence="1">
    <location>
        <begin position="1"/>
        <end position="29"/>
    </location>
</feature>
<organism evidence="2">
    <name type="scientific">Tetraselmis sp. GSL018</name>
    <dbReference type="NCBI Taxonomy" id="582737"/>
    <lineage>
        <taxon>Eukaryota</taxon>
        <taxon>Viridiplantae</taxon>
        <taxon>Chlorophyta</taxon>
        <taxon>core chlorophytes</taxon>
        <taxon>Chlorodendrophyceae</taxon>
        <taxon>Chlorodendrales</taxon>
        <taxon>Chlorodendraceae</taxon>
        <taxon>Tetraselmis</taxon>
    </lineage>
</organism>
<accession>A0A061S776</accession>
<reference evidence="2" key="1">
    <citation type="submission" date="2014-05" db="EMBL/GenBank/DDBJ databases">
        <title>The transcriptome of the halophilic microalga Tetraselmis sp. GSL018 isolated from the Great Salt Lake, Utah.</title>
        <authorList>
            <person name="Jinkerson R.E."/>
            <person name="D'Adamo S."/>
            <person name="Posewitz M.C."/>
        </authorList>
    </citation>
    <scope>NUCLEOTIDE SEQUENCE</scope>
    <source>
        <strain evidence="2">GSL018</strain>
    </source>
</reference>
<dbReference type="AlphaFoldDB" id="A0A061S776"/>
<proteinExistence type="predicted"/>
<evidence type="ECO:0000256" key="1">
    <source>
        <dbReference type="SAM" id="MobiDB-lite"/>
    </source>
</evidence>
<dbReference type="EMBL" id="GBEZ01004176">
    <property type="protein sequence ID" value="JAC81022.1"/>
    <property type="molecule type" value="Transcribed_RNA"/>
</dbReference>
<evidence type="ECO:0000313" key="2">
    <source>
        <dbReference type="EMBL" id="JAC81022.1"/>
    </source>
</evidence>
<gene>
    <name evidence="2" type="ORF">TSPGSL018_8869</name>
</gene>
<feature type="compositionally biased region" description="Polar residues" evidence="1">
    <location>
        <begin position="1"/>
        <end position="14"/>
    </location>
</feature>
<protein>
    <submittedName>
        <fullName evidence="2">Uncharacterized protein</fullName>
    </submittedName>
</protein>
<name>A0A061S776_9CHLO</name>
<sequence>MTSLHEVVNTSQSVYEKENEVRAQGCQDNDEDPVVIYQTSQRLWKQLPRRVKATVSSRLDVRAFHYRATRTNKA</sequence>